<dbReference type="Proteomes" id="UP000433493">
    <property type="component" value="Unassembled WGS sequence"/>
</dbReference>
<keyword evidence="1" id="KW-0547">Nucleotide-binding</keyword>
<organism evidence="6 7">
    <name type="scientific">Gulosibacter chungangensis</name>
    <dbReference type="NCBI Taxonomy" id="979746"/>
    <lineage>
        <taxon>Bacteria</taxon>
        <taxon>Bacillati</taxon>
        <taxon>Actinomycetota</taxon>
        <taxon>Actinomycetes</taxon>
        <taxon>Micrococcales</taxon>
        <taxon>Microbacteriaceae</taxon>
        <taxon>Gulosibacter</taxon>
    </lineage>
</organism>
<dbReference type="InterPro" id="IPR052708">
    <property type="entry name" value="PxpC"/>
</dbReference>
<sequence length="528" mass="55323">MSPITRILPAGERALLLEYQNLDAVLAHYAALTAARLDAVRELVPAATTILVRFDPRLTQARDLAATLRGVPAAEHVVSELPPVTIPVVYRGEDIEEIAGLLNVSVAEVVRRHTEATWQGAFAGFAPGFVYCVGNDPLFDLPRRPSPRTRIPAGAVALAGGFSAVYPRESPGGWQLLGRTPQRMWDLDREAPALIQPGQEVRYAAVREEIDLSQAAVPTSALPEVAPGAAAIEVVRPGMQLLLQDYGRPGFADIGIDESGAADRGALRAANLRVGNEPDTVALEFAGGAAELLSHTDGVIAWVGASGRRSLISSEGLEYPLAADAPTAIAAGDRIKIAGFQRGQRGYLAIRGGFVSPVVLGSGSTDTLSGLGAPMLKAGDVLAVGDAALAGPVEPGGIASSEPAAAEECVTLNVVLGPRTDWFTPEGVETLTSQDWLVTPQSDRVGARLAADEPLQRATVSELPSEGAVAGAIQVPTDGQPVLFLRDHPTTGGYPVIGVVVDADLDRAGQLAPGMRVRFRIARPFSDF</sequence>
<dbReference type="Gene3D" id="2.40.100.10">
    <property type="entry name" value="Cyclophilin-like"/>
    <property type="match status" value="2"/>
</dbReference>
<keyword evidence="7" id="KW-1185">Reference proteome</keyword>
<dbReference type="InterPro" id="IPR029000">
    <property type="entry name" value="Cyclophilin-like_dom_sf"/>
</dbReference>
<evidence type="ECO:0000256" key="2">
    <source>
        <dbReference type="ARBA" id="ARBA00022801"/>
    </source>
</evidence>
<dbReference type="SMART" id="SM00796">
    <property type="entry name" value="AHS1"/>
    <property type="match status" value="1"/>
</dbReference>
<protein>
    <submittedName>
        <fullName evidence="6">5-oxoprolinase/urea amidolyase family protein</fullName>
    </submittedName>
</protein>
<dbReference type="Pfam" id="PF02682">
    <property type="entry name" value="CT_C_D"/>
    <property type="match status" value="1"/>
</dbReference>
<evidence type="ECO:0000259" key="5">
    <source>
        <dbReference type="SMART" id="SM00797"/>
    </source>
</evidence>
<reference evidence="6 7" key="1">
    <citation type="submission" date="2019-09" db="EMBL/GenBank/DDBJ databases">
        <title>Phylogeny of genus Pseudoclavibacter and closely related genus.</title>
        <authorList>
            <person name="Li Y."/>
        </authorList>
    </citation>
    <scope>NUCLEOTIDE SEQUENCE [LARGE SCALE GENOMIC DNA]</scope>
    <source>
        <strain evidence="6 7">KCTC 13959</strain>
    </source>
</reference>
<feature type="domain" description="Carboxyltransferase" evidence="5">
    <location>
        <begin position="253"/>
        <end position="526"/>
    </location>
</feature>
<evidence type="ECO:0000256" key="1">
    <source>
        <dbReference type="ARBA" id="ARBA00022741"/>
    </source>
</evidence>
<keyword evidence="3" id="KW-0067">ATP-binding</keyword>
<feature type="domain" description="Carboxyltransferase" evidence="4">
    <location>
        <begin position="5"/>
        <end position="195"/>
    </location>
</feature>
<dbReference type="GO" id="GO:0005524">
    <property type="term" value="F:ATP binding"/>
    <property type="evidence" value="ECO:0007669"/>
    <property type="project" value="UniProtKB-KW"/>
</dbReference>
<dbReference type="SUPFAM" id="SSF50891">
    <property type="entry name" value="Cyclophilin-like"/>
    <property type="match status" value="2"/>
</dbReference>
<dbReference type="PANTHER" id="PTHR43309">
    <property type="entry name" value="5-OXOPROLINASE SUBUNIT C"/>
    <property type="match status" value="1"/>
</dbReference>
<dbReference type="RefSeq" id="WP_158050683.1">
    <property type="nucleotide sequence ID" value="NZ_WBKB01000001.1"/>
</dbReference>
<proteinExistence type="predicted"/>
<dbReference type="EMBL" id="WBKB01000001">
    <property type="protein sequence ID" value="KAB1644717.1"/>
    <property type="molecule type" value="Genomic_DNA"/>
</dbReference>
<evidence type="ECO:0000256" key="3">
    <source>
        <dbReference type="ARBA" id="ARBA00022840"/>
    </source>
</evidence>
<dbReference type="PANTHER" id="PTHR43309:SF3">
    <property type="entry name" value="5-OXOPROLINASE SUBUNIT C"/>
    <property type="match status" value="1"/>
</dbReference>
<keyword evidence="2" id="KW-0378">Hydrolase</keyword>
<dbReference type="Pfam" id="PF02626">
    <property type="entry name" value="CT_A_B"/>
    <property type="match status" value="1"/>
</dbReference>
<dbReference type="OrthoDB" id="9768696at2"/>
<dbReference type="SMART" id="SM00797">
    <property type="entry name" value="AHS2"/>
    <property type="match status" value="1"/>
</dbReference>
<dbReference type="Gene3D" id="3.30.1360.40">
    <property type="match status" value="1"/>
</dbReference>
<dbReference type="GO" id="GO:0016787">
    <property type="term" value="F:hydrolase activity"/>
    <property type="evidence" value="ECO:0007669"/>
    <property type="project" value="UniProtKB-KW"/>
</dbReference>
<dbReference type="GO" id="GO:0016829">
    <property type="term" value="F:lyase activity"/>
    <property type="evidence" value="ECO:0007669"/>
    <property type="project" value="UniProtKB-KW"/>
</dbReference>
<dbReference type="NCBIfam" id="TIGR00724">
    <property type="entry name" value="urea_amlyse_rel"/>
    <property type="match status" value="1"/>
</dbReference>
<comment type="caution">
    <text evidence="6">The sequence shown here is derived from an EMBL/GenBank/DDBJ whole genome shotgun (WGS) entry which is preliminary data.</text>
</comment>
<accession>A0A7J5BEM3</accession>
<evidence type="ECO:0000259" key="4">
    <source>
        <dbReference type="SMART" id="SM00796"/>
    </source>
</evidence>
<name>A0A7J5BEM3_9MICO</name>
<gene>
    <name evidence="6" type="ORF">F8O05_00075</name>
</gene>
<dbReference type="InterPro" id="IPR003778">
    <property type="entry name" value="CT_A_B"/>
</dbReference>
<dbReference type="AlphaFoldDB" id="A0A7J5BEM3"/>
<evidence type="ECO:0000313" key="7">
    <source>
        <dbReference type="Proteomes" id="UP000433493"/>
    </source>
</evidence>
<dbReference type="SUPFAM" id="SSF160467">
    <property type="entry name" value="PH0987 N-terminal domain-like"/>
    <property type="match status" value="1"/>
</dbReference>
<keyword evidence="6" id="KW-0456">Lyase</keyword>
<evidence type="ECO:0000313" key="6">
    <source>
        <dbReference type="EMBL" id="KAB1644717.1"/>
    </source>
</evidence>
<dbReference type="InterPro" id="IPR003833">
    <property type="entry name" value="CT_C_D"/>
</dbReference>